<dbReference type="GO" id="GO:0048038">
    <property type="term" value="F:quinone binding"/>
    <property type="evidence" value="ECO:0007669"/>
    <property type="project" value="TreeGrafter"/>
</dbReference>
<evidence type="ECO:0000313" key="3">
    <source>
        <dbReference type="EMBL" id="RRB02141.1"/>
    </source>
</evidence>
<name>A0A3P1BM57_9BACT</name>
<dbReference type="Proteomes" id="UP000271925">
    <property type="component" value="Unassembled WGS sequence"/>
</dbReference>
<dbReference type="Gene3D" id="3.40.50.720">
    <property type="entry name" value="NAD(P)-binding Rossmann-like Domain"/>
    <property type="match status" value="1"/>
</dbReference>
<dbReference type="Pfam" id="PF13561">
    <property type="entry name" value="adh_short_C2"/>
    <property type="match status" value="1"/>
</dbReference>
<comment type="caution">
    <text evidence="3">The sequence shown here is derived from an EMBL/GenBank/DDBJ whole genome shotgun (WGS) entry which is preliminary data.</text>
</comment>
<dbReference type="AlphaFoldDB" id="A0A3P1BM57"/>
<dbReference type="InterPro" id="IPR020904">
    <property type="entry name" value="Sc_DH/Rdtase_CS"/>
</dbReference>
<dbReference type="GO" id="GO:0016616">
    <property type="term" value="F:oxidoreductase activity, acting on the CH-OH group of donors, NAD or NADP as acceptor"/>
    <property type="evidence" value="ECO:0007669"/>
    <property type="project" value="TreeGrafter"/>
</dbReference>
<organism evidence="3 4">
    <name type="scientific">Larkinella rosea</name>
    <dbReference type="NCBI Taxonomy" id="2025312"/>
    <lineage>
        <taxon>Bacteria</taxon>
        <taxon>Pseudomonadati</taxon>
        <taxon>Bacteroidota</taxon>
        <taxon>Cytophagia</taxon>
        <taxon>Cytophagales</taxon>
        <taxon>Spirosomataceae</taxon>
        <taxon>Larkinella</taxon>
    </lineage>
</organism>
<dbReference type="PANTHER" id="PTHR42760:SF133">
    <property type="entry name" value="3-OXOACYL-[ACYL-CARRIER-PROTEIN] REDUCTASE"/>
    <property type="match status" value="1"/>
</dbReference>
<dbReference type="SUPFAM" id="SSF51735">
    <property type="entry name" value="NAD(P)-binding Rossmann-fold domains"/>
    <property type="match status" value="1"/>
</dbReference>
<dbReference type="InterPro" id="IPR002347">
    <property type="entry name" value="SDR_fam"/>
</dbReference>
<dbReference type="InterPro" id="IPR036291">
    <property type="entry name" value="NAD(P)-bd_dom_sf"/>
</dbReference>
<reference evidence="3 4" key="1">
    <citation type="submission" date="2018-11" db="EMBL/GenBank/DDBJ databases">
        <authorList>
            <person name="Zhou Z."/>
            <person name="Wang G."/>
        </authorList>
    </citation>
    <scope>NUCLEOTIDE SEQUENCE [LARGE SCALE GENOMIC DNA]</scope>
    <source>
        <strain evidence="3 4">KCTC52004</strain>
    </source>
</reference>
<dbReference type="GO" id="GO:0006633">
    <property type="term" value="P:fatty acid biosynthetic process"/>
    <property type="evidence" value="ECO:0007669"/>
    <property type="project" value="TreeGrafter"/>
</dbReference>
<dbReference type="FunFam" id="3.40.50.720:FF:000173">
    <property type="entry name" value="3-oxoacyl-[acyl-carrier protein] reductase"/>
    <property type="match status" value="1"/>
</dbReference>
<dbReference type="EMBL" id="RQJO01000009">
    <property type="protein sequence ID" value="RRB02141.1"/>
    <property type="molecule type" value="Genomic_DNA"/>
</dbReference>
<dbReference type="PRINTS" id="PR00081">
    <property type="entry name" value="GDHRDH"/>
</dbReference>
<evidence type="ECO:0000256" key="1">
    <source>
        <dbReference type="ARBA" id="ARBA00006484"/>
    </source>
</evidence>
<dbReference type="PANTHER" id="PTHR42760">
    <property type="entry name" value="SHORT-CHAIN DEHYDROGENASES/REDUCTASES FAMILY MEMBER"/>
    <property type="match status" value="1"/>
</dbReference>
<comment type="similarity">
    <text evidence="1">Belongs to the short-chain dehydrogenases/reductases (SDR) family.</text>
</comment>
<proteinExistence type="inferred from homology"/>
<keyword evidence="2" id="KW-0560">Oxidoreductase</keyword>
<protein>
    <submittedName>
        <fullName evidence="3">SDR family oxidoreductase</fullName>
    </submittedName>
</protein>
<accession>A0A3P1BM57</accession>
<evidence type="ECO:0000256" key="2">
    <source>
        <dbReference type="ARBA" id="ARBA00023002"/>
    </source>
</evidence>
<gene>
    <name evidence="3" type="ORF">EHT25_16795</name>
</gene>
<dbReference type="PRINTS" id="PR00080">
    <property type="entry name" value="SDRFAMILY"/>
</dbReference>
<keyword evidence="4" id="KW-1185">Reference proteome</keyword>
<dbReference type="OrthoDB" id="9788235at2"/>
<dbReference type="RefSeq" id="WP_124876305.1">
    <property type="nucleotide sequence ID" value="NZ_RQJO01000009.1"/>
</dbReference>
<dbReference type="PROSITE" id="PS00061">
    <property type="entry name" value="ADH_SHORT"/>
    <property type="match status" value="1"/>
</dbReference>
<evidence type="ECO:0000313" key="4">
    <source>
        <dbReference type="Proteomes" id="UP000271925"/>
    </source>
</evidence>
<sequence length="257" mass="27030">MNHSNYFPDRYKGQVAIVTGGADGLGKAIASRLGAEGASVALFDRNAVLLEKTAQELTAQKNSVRTYTVDISQEEQVKNAVEQTVADFGKIDVVVHSAGIVGPTSTNITNYATADFEKLLAINLFGSFLITKHVVGHMASRKYGRILLIASIAGKEGNPGMVGYSVSKAGVIGLVKAIAKEYATAGITVNGLAPAVIRTAMNADTAPEQLAYMTAKIPMGRLGETDEVAAMASFIVSPENSFSTGFIYDISGGRATY</sequence>